<feature type="domain" description="UPF0033" evidence="1">
    <location>
        <begin position="132"/>
        <end position="156"/>
    </location>
</feature>
<dbReference type="InterPro" id="IPR001455">
    <property type="entry name" value="TusA-like"/>
</dbReference>
<dbReference type="SUPFAM" id="SSF64307">
    <property type="entry name" value="SirA-like"/>
    <property type="match status" value="1"/>
</dbReference>
<protein>
    <recommendedName>
        <fullName evidence="1">UPF0033 domain-containing protein</fullName>
    </recommendedName>
</protein>
<keyword evidence="3" id="KW-1185">Reference proteome</keyword>
<sequence length="319" mass="36594">MELKVNGADKILDVEKFSRLYLLKNIKKLDWGYEAELTLTRFLSFKCLVYLKGKDLKIVEKNGKFIIKISVNDNLVTVDVETSNILLKETLKLRLEKNIEKYKDVISQVTSIDNSSKRKRTVFMKSVGDHLLDLRGLVCPAPEIEAKKKLMEIRIGESLEVLVDNPAAVEITLPEVAKLFNCRYEVFNMGDYVSFVFYKLSATPTRTDYVEAIESLDVEKMKELLKEGEFRAFLYVYFDKIVKNMSCYGIKREYLKHEGFGLISAAPIGRGWLLTAIADKEKILAIRLDTDEGVYFGEEALARLPKEGEVNIFYLSHNN</sequence>
<organism evidence="2 3">
    <name type="scientific">Stygiolobus caldivivus</name>
    <dbReference type="NCBI Taxonomy" id="2824673"/>
    <lineage>
        <taxon>Archaea</taxon>
        <taxon>Thermoproteota</taxon>
        <taxon>Thermoprotei</taxon>
        <taxon>Sulfolobales</taxon>
        <taxon>Sulfolobaceae</taxon>
        <taxon>Stygiolobus</taxon>
    </lineage>
</organism>
<dbReference type="GeneID" id="66162130"/>
<dbReference type="Gene3D" id="3.30.110.40">
    <property type="entry name" value="TusA-like domain"/>
    <property type="match status" value="1"/>
</dbReference>
<dbReference type="RefSeq" id="WP_221289149.1">
    <property type="nucleotide sequence ID" value="NZ_AP024597.1"/>
</dbReference>
<reference evidence="2 3" key="1">
    <citation type="submission" date="2021-04" db="EMBL/GenBank/DDBJ databases">
        <title>Complete genome sequence of Stygiolobus sp. KN-1.</title>
        <authorList>
            <person name="Nakamura K."/>
            <person name="Sakai H."/>
            <person name="Kurosawa N."/>
        </authorList>
    </citation>
    <scope>NUCLEOTIDE SEQUENCE [LARGE SCALE GENOMIC DNA]</scope>
    <source>
        <strain evidence="2 3">KN-1</strain>
    </source>
</reference>
<evidence type="ECO:0000313" key="3">
    <source>
        <dbReference type="Proteomes" id="UP000825123"/>
    </source>
</evidence>
<dbReference type="CDD" id="cd00291">
    <property type="entry name" value="SirA_YedF_YeeD"/>
    <property type="match status" value="1"/>
</dbReference>
<dbReference type="KEGG" id="csty:KN1_03810"/>
<dbReference type="AlphaFoldDB" id="A0A8D5U529"/>
<evidence type="ECO:0000259" key="1">
    <source>
        <dbReference type="PROSITE" id="PS01148"/>
    </source>
</evidence>
<name>A0A8D5U529_9CREN</name>
<dbReference type="EMBL" id="AP024597">
    <property type="protein sequence ID" value="BCU69084.1"/>
    <property type="molecule type" value="Genomic_DNA"/>
</dbReference>
<dbReference type="PANTHER" id="PTHR33279:SF18">
    <property type="entry name" value="SULFUR CARRIER PROTEIN MJ0990-RELATED"/>
    <property type="match status" value="1"/>
</dbReference>
<dbReference type="Proteomes" id="UP000825123">
    <property type="component" value="Chromosome"/>
</dbReference>
<dbReference type="PANTHER" id="PTHR33279">
    <property type="entry name" value="SULFUR CARRIER PROTEIN YEDF-RELATED"/>
    <property type="match status" value="1"/>
</dbReference>
<proteinExistence type="predicted"/>
<accession>A0A8D5U529</accession>
<dbReference type="InterPro" id="IPR036868">
    <property type="entry name" value="TusA-like_sf"/>
</dbReference>
<evidence type="ECO:0000313" key="2">
    <source>
        <dbReference type="EMBL" id="BCU69084.1"/>
    </source>
</evidence>
<dbReference type="Pfam" id="PF01206">
    <property type="entry name" value="TusA"/>
    <property type="match status" value="1"/>
</dbReference>
<gene>
    <name evidence="2" type="ORF">KN1_03810</name>
</gene>
<dbReference type="PROSITE" id="PS01148">
    <property type="entry name" value="UPF0033"/>
    <property type="match status" value="1"/>
</dbReference>